<keyword evidence="4" id="KW-1185">Reference proteome</keyword>
<dbReference type="RefSeq" id="XP_007764694.1">
    <property type="nucleotide sequence ID" value="XM_007766504.1"/>
</dbReference>
<proteinExistence type="predicted"/>
<name>A0A5M3N1B7_CONPW</name>
<dbReference type="GeneID" id="19204719"/>
<dbReference type="Pfam" id="PF20639">
    <property type="entry name" value="Rrn6_K-rich"/>
    <property type="match status" value="1"/>
</dbReference>
<accession>A0A5M3N1B7</accession>
<feature type="domain" description="RRN6 K-rich C-terminal" evidence="2">
    <location>
        <begin position="785"/>
        <end position="943"/>
    </location>
</feature>
<dbReference type="InterPro" id="IPR019350">
    <property type="entry name" value="RNA_pol_I-sp_TIF_RRN6-like"/>
</dbReference>
<evidence type="ECO:0000313" key="4">
    <source>
        <dbReference type="Proteomes" id="UP000053558"/>
    </source>
</evidence>
<reference evidence="4" key="1">
    <citation type="journal article" date="2012" name="Science">
        <title>The Paleozoic origin of enzymatic lignin decomposition reconstructed from 31 fungal genomes.</title>
        <authorList>
            <person name="Floudas D."/>
            <person name="Binder M."/>
            <person name="Riley R."/>
            <person name="Barry K."/>
            <person name="Blanchette R.A."/>
            <person name="Henrissat B."/>
            <person name="Martinez A.T."/>
            <person name="Otillar R."/>
            <person name="Spatafora J.W."/>
            <person name="Yadav J.S."/>
            <person name="Aerts A."/>
            <person name="Benoit I."/>
            <person name="Boyd A."/>
            <person name="Carlson A."/>
            <person name="Copeland A."/>
            <person name="Coutinho P.M."/>
            <person name="de Vries R.P."/>
            <person name="Ferreira P."/>
            <person name="Findley K."/>
            <person name="Foster B."/>
            <person name="Gaskell J."/>
            <person name="Glotzer D."/>
            <person name="Gorecki P."/>
            <person name="Heitman J."/>
            <person name="Hesse C."/>
            <person name="Hori C."/>
            <person name="Igarashi K."/>
            <person name="Jurgens J.A."/>
            <person name="Kallen N."/>
            <person name="Kersten P."/>
            <person name="Kohler A."/>
            <person name="Kuees U."/>
            <person name="Kumar T.K.A."/>
            <person name="Kuo A."/>
            <person name="LaButti K."/>
            <person name="Larrondo L.F."/>
            <person name="Lindquist E."/>
            <person name="Ling A."/>
            <person name="Lombard V."/>
            <person name="Lucas S."/>
            <person name="Lundell T."/>
            <person name="Martin R."/>
            <person name="McLaughlin D.J."/>
            <person name="Morgenstern I."/>
            <person name="Morin E."/>
            <person name="Murat C."/>
            <person name="Nagy L.G."/>
            <person name="Nolan M."/>
            <person name="Ohm R.A."/>
            <person name="Patyshakuliyeva A."/>
            <person name="Rokas A."/>
            <person name="Ruiz-Duenas F.J."/>
            <person name="Sabat G."/>
            <person name="Salamov A."/>
            <person name="Samejima M."/>
            <person name="Schmutz J."/>
            <person name="Slot J.C."/>
            <person name="St John F."/>
            <person name="Stenlid J."/>
            <person name="Sun H."/>
            <person name="Sun S."/>
            <person name="Syed K."/>
            <person name="Tsang A."/>
            <person name="Wiebenga A."/>
            <person name="Young D."/>
            <person name="Pisabarro A."/>
            <person name="Eastwood D.C."/>
            <person name="Martin F."/>
            <person name="Cullen D."/>
            <person name="Grigoriev I.V."/>
            <person name="Hibbett D.S."/>
        </authorList>
    </citation>
    <scope>NUCLEOTIDE SEQUENCE [LARGE SCALE GENOMIC DNA]</scope>
    <source>
        <strain evidence="4">RWD-64-598 SS2</strain>
    </source>
</reference>
<comment type="caution">
    <text evidence="3">The sequence shown here is derived from an EMBL/GenBank/DDBJ whole genome shotgun (WGS) entry which is preliminary data.</text>
</comment>
<dbReference type="PANTHER" id="PTHR28221">
    <property type="entry name" value="RNA POLYMERASE I-SPECIFIC TRANSCRIPTION INITIATION FACTOR RRN6"/>
    <property type="match status" value="1"/>
</dbReference>
<dbReference type="KEGG" id="cput:CONPUDRAFT_162374"/>
<feature type="region of interest" description="Disordered" evidence="1">
    <location>
        <begin position="829"/>
        <end position="850"/>
    </location>
</feature>
<evidence type="ECO:0000256" key="1">
    <source>
        <dbReference type="SAM" id="MobiDB-lite"/>
    </source>
</evidence>
<protein>
    <recommendedName>
        <fullName evidence="2">RRN6 K-rich C-terminal domain-containing protein</fullName>
    </recommendedName>
</protein>
<dbReference type="EMBL" id="JH711574">
    <property type="protein sequence ID" value="EIW85096.1"/>
    <property type="molecule type" value="Genomic_DNA"/>
</dbReference>
<evidence type="ECO:0000259" key="2">
    <source>
        <dbReference type="Pfam" id="PF20639"/>
    </source>
</evidence>
<organism evidence="3 4">
    <name type="scientific">Coniophora puteana (strain RWD-64-598)</name>
    <name type="common">Brown rot fungus</name>
    <dbReference type="NCBI Taxonomy" id="741705"/>
    <lineage>
        <taxon>Eukaryota</taxon>
        <taxon>Fungi</taxon>
        <taxon>Dikarya</taxon>
        <taxon>Basidiomycota</taxon>
        <taxon>Agaricomycotina</taxon>
        <taxon>Agaricomycetes</taxon>
        <taxon>Agaricomycetidae</taxon>
        <taxon>Boletales</taxon>
        <taxon>Coniophorineae</taxon>
        <taxon>Coniophoraceae</taxon>
        <taxon>Coniophora</taxon>
    </lineage>
</organism>
<dbReference type="OrthoDB" id="2382881at2759"/>
<feature type="compositionally biased region" description="Basic residues" evidence="1">
    <location>
        <begin position="930"/>
        <end position="943"/>
    </location>
</feature>
<dbReference type="Proteomes" id="UP000053558">
    <property type="component" value="Unassembled WGS sequence"/>
</dbReference>
<dbReference type="OMA" id="QGAHFLR"/>
<dbReference type="InterPro" id="IPR048536">
    <property type="entry name" value="Rrn6_K-rich"/>
</dbReference>
<sequence>MTRRSEAPWILANILSWIDGMEHAHWPSERQSVPIASSTDDVTEREPAVPWGAPVLEHGTFGAATLVPSDGRFVWRTALNKVLRVTSTNYATVFPATRSPDTHPQTSRHTRAEHAAYFLRRYLPDVDIPAALLHKQMVADAADSRSIDVFDPDAGNLIELAPSLGTRKALILFPVGELGADLNASLLDCNPVDGYPTLIASSKPAYNFPSPIKQIVPPPPAARGDSVSSVIVRTHTAMSLMAMSEHECDLTGVQLTPRADILRDDVQGRPIVDATLLNESANLLTVTDRGQVFRANVYQAGKVVQPLFPNSQHSELETLKDGFWRFLLDADGTPGACKLVSRHAIRHLDQRSAAPSVAFSFASDRSPILSAESSIEDRMIRLATSTDIIWLDERFGRQPLLQIKHGRAHDYKLSSQTIVVNGEPYTFLSSPRNGLVTVYDVSRDASGLVCATSLPQILPWLPGRTHVPHRGVKFLSHQSQGNSHASAFQLGLQYDVHRVDINLTRWHAEAENEVEMQDVSDGRATHVWSQAMQEVDVRGPALRDIERATDAKNYTRHDLSGAYERIFKTEATGPDADVPHAEDLSEGLAEKFHRLGTAESHLAGRPFTLSDIVHSSFDANGDVCAQSFWEPGSKRSIALIRAKSLSCQALEEGAAWGLDLRTHLAHTLPGIENDRDLDYGMLVERLGSHDVKVTYDNAQALHACREELATDLTLGSQAFALRVDPPPDTRVNPANGEPPHVQFNILRPTSTAHYRTSHLSTEELEEAALDTDSRPHIGTLGTRLLLADWDIGTSVEEYVYVDPYDEDELGAESIPTRATERWSTAMAAAASKTRPMSKPTMPDHAPKHAIPPVLAAPSVPTVAHAGGMPSFSQVPSTAARIDAQSQGLVTSHSLDASQLQSQSLSQPQSQPEMFASTQVLPGPHGGRPGHPGKKPAKKRMGGF</sequence>
<feature type="compositionally biased region" description="Low complexity" evidence="1">
    <location>
        <begin position="897"/>
        <end position="911"/>
    </location>
</feature>
<feature type="region of interest" description="Disordered" evidence="1">
    <location>
        <begin position="892"/>
        <end position="943"/>
    </location>
</feature>
<gene>
    <name evidence="3" type="ORF">CONPUDRAFT_162374</name>
</gene>
<dbReference type="PANTHER" id="PTHR28221:SF2">
    <property type="entry name" value="RNA POLYMERASE I-SPECIFIC TRANSCRIPTION INITIATION FACTOR RRN6"/>
    <property type="match status" value="1"/>
</dbReference>
<dbReference type="AlphaFoldDB" id="A0A5M3N1B7"/>
<evidence type="ECO:0000313" key="3">
    <source>
        <dbReference type="EMBL" id="EIW85096.1"/>
    </source>
</evidence>